<reference evidence="1" key="1">
    <citation type="submission" date="2022-08" db="UniProtKB">
        <authorList>
            <consortium name="EnsemblMetazoa"/>
        </authorList>
    </citation>
    <scope>IDENTIFICATION</scope>
    <source>
        <strain evidence="1">05x7-T-G4-1.051#20</strain>
    </source>
</reference>
<dbReference type="AlphaFoldDB" id="A0A8W8MS10"/>
<dbReference type="EnsemblMetazoa" id="G34174.1">
    <property type="protein sequence ID" value="G34174.1:cds"/>
    <property type="gene ID" value="G34174"/>
</dbReference>
<proteinExistence type="predicted"/>
<name>A0A8W8MS10_MAGGI</name>
<keyword evidence="2" id="KW-1185">Reference proteome</keyword>
<protein>
    <submittedName>
        <fullName evidence="1">Uncharacterized protein</fullName>
    </submittedName>
</protein>
<dbReference type="Proteomes" id="UP000005408">
    <property type="component" value="Unassembled WGS sequence"/>
</dbReference>
<evidence type="ECO:0000313" key="2">
    <source>
        <dbReference type="Proteomes" id="UP000005408"/>
    </source>
</evidence>
<organism evidence="1 2">
    <name type="scientific">Magallana gigas</name>
    <name type="common">Pacific oyster</name>
    <name type="synonym">Crassostrea gigas</name>
    <dbReference type="NCBI Taxonomy" id="29159"/>
    <lineage>
        <taxon>Eukaryota</taxon>
        <taxon>Metazoa</taxon>
        <taxon>Spiralia</taxon>
        <taxon>Lophotrochozoa</taxon>
        <taxon>Mollusca</taxon>
        <taxon>Bivalvia</taxon>
        <taxon>Autobranchia</taxon>
        <taxon>Pteriomorphia</taxon>
        <taxon>Ostreida</taxon>
        <taxon>Ostreoidea</taxon>
        <taxon>Ostreidae</taxon>
        <taxon>Magallana</taxon>
    </lineage>
</organism>
<evidence type="ECO:0000313" key="1">
    <source>
        <dbReference type="EnsemblMetazoa" id="G34174.1:cds"/>
    </source>
</evidence>
<sequence length="71" mass="7982">MSNYAEDMTPILLVLCRRGVRCGVPVSWCLIPYAVCSSVLLQSTASAPKLNLSKCIQHVFWFMRETICINC</sequence>
<accession>A0A8W8MS10</accession>